<dbReference type="CDD" id="cd06261">
    <property type="entry name" value="TM_PBP2"/>
    <property type="match status" value="1"/>
</dbReference>
<dbReference type="AlphaFoldDB" id="A0A172XBM5"/>
<reference evidence="10 11" key="1">
    <citation type="submission" date="2016-05" db="EMBL/GenBank/DDBJ databases">
        <title>Chromosome and linear plasmid sequence of a 2015 human isolate of tick-borne relapsing fever spirochete, Borrelia turicatae.</title>
        <authorList>
            <person name="Kingry L.C."/>
            <person name="Dhwani B."/>
            <person name="Replogle A."/>
            <person name="Sexton C."/>
            <person name="Rowe L."/>
            <person name="Stermole B.M."/>
            <person name="Christensen A.M."/>
            <person name="Schriefer M.E."/>
        </authorList>
    </citation>
    <scope>NUCLEOTIDE SEQUENCE [LARGE SCALE GENOMIC DNA]</scope>
    <source>
        <strain evidence="10 11">BTE5EL</strain>
    </source>
</reference>
<dbReference type="PANTHER" id="PTHR43848">
    <property type="entry name" value="PUTRESCINE TRANSPORT SYSTEM PERMEASE PROTEIN POTI"/>
    <property type="match status" value="1"/>
</dbReference>
<feature type="transmembrane region" description="Helical" evidence="8">
    <location>
        <begin position="9"/>
        <end position="29"/>
    </location>
</feature>
<comment type="subcellular location">
    <subcellularLocation>
        <location evidence="1 8">Cell membrane</location>
        <topology evidence="1 8">Multi-pass membrane protein</topology>
    </subcellularLocation>
</comment>
<organism evidence="10 11">
    <name type="scientific">Borrelia turicatae</name>
    <dbReference type="NCBI Taxonomy" id="142"/>
    <lineage>
        <taxon>Bacteria</taxon>
        <taxon>Pseudomonadati</taxon>
        <taxon>Spirochaetota</taxon>
        <taxon>Spirochaetia</taxon>
        <taxon>Spirochaetales</taxon>
        <taxon>Borreliaceae</taxon>
        <taxon>Borrelia</taxon>
    </lineage>
</organism>
<name>A0A172XBM5_BORTU</name>
<evidence type="ECO:0000256" key="5">
    <source>
        <dbReference type="ARBA" id="ARBA00022692"/>
    </source>
</evidence>
<protein>
    <submittedName>
        <fullName evidence="10">Spermidine/putrescine ABC transporter permease</fullName>
    </submittedName>
</protein>
<keyword evidence="3 8" id="KW-0813">Transport</keyword>
<dbReference type="GO" id="GO:0005886">
    <property type="term" value="C:plasma membrane"/>
    <property type="evidence" value="ECO:0007669"/>
    <property type="project" value="UniProtKB-SubCell"/>
</dbReference>
<sequence>MLKILKNTFLFLTLGFVYAPILILIIYSFNAGNNGFFFQGFSLKWYKEVFASQQIKIVIYNTLLIAIVSSLISIVIGVLGAYSIYKTKNKKIKTILLSINKIPIINPDIVTGISLMTFFSLIKIQLGFSTMLMSHIIFSTPYIIIIILPKLYSLSENVIDAARDLGASEIQIFKNIIYPEIIGSVVTGGLIAFTLSIDDFLISFFTTGQGFNNLSILINSLTKRGIKPIINAISSILFFVILSLLFIINKCVGIKKLTVDTEI</sequence>
<evidence type="ECO:0000256" key="2">
    <source>
        <dbReference type="ARBA" id="ARBA00007069"/>
    </source>
</evidence>
<keyword evidence="7 8" id="KW-0472">Membrane</keyword>
<feature type="transmembrane region" description="Helical" evidence="8">
    <location>
        <begin position="229"/>
        <end position="248"/>
    </location>
</feature>
<feature type="transmembrane region" description="Helical" evidence="8">
    <location>
        <begin position="57"/>
        <end position="85"/>
    </location>
</feature>
<evidence type="ECO:0000256" key="8">
    <source>
        <dbReference type="RuleBase" id="RU363032"/>
    </source>
</evidence>
<dbReference type="Pfam" id="PF00528">
    <property type="entry name" value="BPD_transp_1"/>
    <property type="match status" value="1"/>
</dbReference>
<evidence type="ECO:0000256" key="1">
    <source>
        <dbReference type="ARBA" id="ARBA00004651"/>
    </source>
</evidence>
<dbReference type="InterPro" id="IPR051789">
    <property type="entry name" value="Bact_Polyamine_Transport"/>
</dbReference>
<dbReference type="RefSeq" id="WP_011772575.1">
    <property type="nucleotide sequence ID" value="NZ_CP015629.1"/>
</dbReference>
<comment type="similarity">
    <text evidence="2">Belongs to the binding-protein-dependent transport system permease family. CysTW subfamily.</text>
</comment>
<proteinExistence type="inferred from homology"/>
<dbReference type="Proteomes" id="UP000264231">
    <property type="component" value="Chromosome"/>
</dbReference>
<evidence type="ECO:0000256" key="3">
    <source>
        <dbReference type="ARBA" id="ARBA00022448"/>
    </source>
</evidence>
<gene>
    <name evidence="10" type="ORF">A7978_03215</name>
</gene>
<keyword evidence="5 8" id="KW-0812">Transmembrane</keyword>
<dbReference type="PROSITE" id="PS50928">
    <property type="entry name" value="ABC_TM1"/>
    <property type="match status" value="1"/>
</dbReference>
<dbReference type="InterPro" id="IPR000515">
    <property type="entry name" value="MetI-like"/>
</dbReference>
<evidence type="ECO:0000313" key="10">
    <source>
        <dbReference type="EMBL" id="ANF34095.1"/>
    </source>
</evidence>
<feature type="domain" description="ABC transmembrane type-1" evidence="9">
    <location>
        <begin position="59"/>
        <end position="248"/>
    </location>
</feature>
<dbReference type="PANTHER" id="PTHR43848:SF2">
    <property type="entry name" value="PUTRESCINE TRANSPORT SYSTEM PERMEASE PROTEIN POTI"/>
    <property type="match status" value="1"/>
</dbReference>
<keyword evidence="4" id="KW-1003">Cell membrane</keyword>
<dbReference type="EMBL" id="CP015629">
    <property type="protein sequence ID" value="ANF34095.1"/>
    <property type="molecule type" value="Genomic_DNA"/>
</dbReference>
<accession>A0A172XBM5</accession>
<feature type="transmembrane region" description="Helical" evidence="8">
    <location>
        <begin position="176"/>
        <end position="197"/>
    </location>
</feature>
<feature type="transmembrane region" description="Helical" evidence="8">
    <location>
        <begin position="105"/>
        <end position="126"/>
    </location>
</feature>
<keyword evidence="6 8" id="KW-1133">Transmembrane helix</keyword>
<evidence type="ECO:0000256" key="6">
    <source>
        <dbReference type="ARBA" id="ARBA00022989"/>
    </source>
</evidence>
<evidence type="ECO:0000256" key="7">
    <source>
        <dbReference type="ARBA" id="ARBA00023136"/>
    </source>
</evidence>
<dbReference type="Gene3D" id="1.10.3720.10">
    <property type="entry name" value="MetI-like"/>
    <property type="match status" value="1"/>
</dbReference>
<dbReference type="SUPFAM" id="SSF161098">
    <property type="entry name" value="MetI-like"/>
    <property type="match status" value="1"/>
</dbReference>
<dbReference type="GO" id="GO:0055085">
    <property type="term" value="P:transmembrane transport"/>
    <property type="evidence" value="ECO:0007669"/>
    <property type="project" value="InterPro"/>
</dbReference>
<feature type="transmembrane region" description="Helical" evidence="8">
    <location>
        <begin position="132"/>
        <end position="155"/>
    </location>
</feature>
<evidence type="ECO:0000313" key="11">
    <source>
        <dbReference type="Proteomes" id="UP000264231"/>
    </source>
</evidence>
<dbReference type="OMA" id="FPMFVWG"/>
<dbReference type="InterPro" id="IPR035906">
    <property type="entry name" value="MetI-like_sf"/>
</dbReference>
<evidence type="ECO:0000256" key="4">
    <source>
        <dbReference type="ARBA" id="ARBA00022475"/>
    </source>
</evidence>
<evidence type="ECO:0000259" key="9">
    <source>
        <dbReference type="PROSITE" id="PS50928"/>
    </source>
</evidence>